<gene>
    <name evidence="3" type="ORF">DCAF_LOCUS8899</name>
</gene>
<evidence type="ECO:0000256" key="1">
    <source>
        <dbReference type="SAM" id="MobiDB-lite"/>
    </source>
</evidence>
<evidence type="ECO:0000313" key="4">
    <source>
        <dbReference type="Proteomes" id="UP001314170"/>
    </source>
</evidence>
<comment type="caution">
    <text evidence="3">The sequence shown here is derived from an EMBL/GenBank/DDBJ whole genome shotgun (WGS) entry which is preliminary data.</text>
</comment>
<feature type="region of interest" description="Disordered" evidence="1">
    <location>
        <begin position="38"/>
        <end position="88"/>
    </location>
</feature>
<dbReference type="Proteomes" id="UP001314170">
    <property type="component" value="Unassembled WGS sequence"/>
</dbReference>
<sequence>MRLIVIVLILGMLTSSCLAANMKALNLEVHEAEQRHLIEEEKVEVEHKPESTEDRERKDNKEDKRGHDSQESTIAPRVIANESVTRLR</sequence>
<dbReference type="PROSITE" id="PS51257">
    <property type="entry name" value="PROKAR_LIPOPROTEIN"/>
    <property type="match status" value="1"/>
</dbReference>
<keyword evidence="2" id="KW-0732">Signal</keyword>
<dbReference type="AlphaFoldDB" id="A0AAV1RD57"/>
<feature type="signal peptide" evidence="2">
    <location>
        <begin position="1"/>
        <end position="19"/>
    </location>
</feature>
<proteinExistence type="predicted"/>
<reference evidence="3 4" key="1">
    <citation type="submission" date="2024-01" db="EMBL/GenBank/DDBJ databases">
        <authorList>
            <person name="Waweru B."/>
        </authorList>
    </citation>
    <scope>NUCLEOTIDE SEQUENCE [LARGE SCALE GENOMIC DNA]</scope>
</reference>
<dbReference type="EMBL" id="CAWUPB010000913">
    <property type="protein sequence ID" value="CAK7332277.1"/>
    <property type="molecule type" value="Genomic_DNA"/>
</dbReference>
<evidence type="ECO:0000313" key="3">
    <source>
        <dbReference type="EMBL" id="CAK7332277.1"/>
    </source>
</evidence>
<keyword evidence="4" id="KW-1185">Reference proteome</keyword>
<evidence type="ECO:0000256" key="2">
    <source>
        <dbReference type="SAM" id="SignalP"/>
    </source>
</evidence>
<feature type="chain" id="PRO_5043751825" evidence="2">
    <location>
        <begin position="20"/>
        <end position="88"/>
    </location>
</feature>
<organism evidence="3 4">
    <name type="scientific">Dovyalis caffra</name>
    <dbReference type="NCBI Taxonomy" id="77055"/>
    <lineage>
        <taxon>Eukaryota</taxon>
        <taxon>Viridiplantae</taxon>
        <taxon>Streptophyta</taxon>
        <taxon>Embryophyta</taxon>
        <taxon>Tracheophyta</taxon>
        <taxon>Spermatophyta</taxon>
        <taxon>Magnoliopsida</taxon>
        <taxon>eudicotyledons</taxon>
        <taxon>Gunneridae</taxon>
        <taxon>Pentapetalae</taxon>
        <taxon>rosids</taxon>
        <taxon>fabids</taxon>
        <taxon>Malpighiales</taxon>
        <taxon>Salicaceae</taxon>
        <taxon>Flacourtieae</taxon>
        <taxon>Dovyalis</taxon>
    </lineage>
</organism>
<protein>
    <submittedName>
        <fullName evidence="3">Uncharacterized protein</fullName>
    </submittedName>
</protein>
<accession>A0AAV1RD57</accession>
<feature type="compositionally biased region" description="Basic and acidic residues" evidence="1">
    <location>
        <begin position="38"/>
        <end position="70"/>
    </location>
</feature>
<name>A0AAV1RD57_9ROSI</name>